<accession>A0A3D9XB48</accession>
<protein>
    <submittedName>
        <fullName evidence="2">Uncharacterized protein</fullName>
    </submittedName>
</protein>
<evidence type="ECO:0000313" key="2">
    <source>
        <dbReference type="EMBL" id="REF67787.1"/>
    </source>
</evidence>
<evidence type="ECO:0000256" key="1">
    <source>
        <dbReference type="SAM" id="MobiDB-lite"/>
    </source>
</evidence>
<feature type="region of interest" description="Disordered" evidence="1">
    <location>
        <begin position="62"/>
        <end position="84"/>
    </location>
</feature>
<dbReference type="Proteomes" id="UP000256941">
    <property type="component" value="Unassembled WGS sequence"/>
</dbReference>
<sequence length="221" mass="21121">MVISSLFKPISSSAPAAASGAGSTPLQAVSNALGALAGSLLGVRPADGDGVRFDFSSQAMQASADGAAPADEPPAPVAAAAAKHPVPEAAAPAAAQAPAGGADPAEAAAGPAAVVLAAQAPAQAAAASGGVDAATPDEVAAPAAAAARSAAQAADPDAEALARAWAIKAQDREGVQTMVDRVAALSTRPWPTDAAAERTEKAVKVLKADQEAAASRTLAVA</sequence>
<proteinExistence type="predicted"/>
<dbReference type="EMBL" id="QTUJ01000004">
    <property type="protein sequence ID" value="REF67787.1"/>
    <property type="molecule type" value="Genomic_DNA"/>
</dbReference>
<dbReference type="AlphaFoldDB" id="A0A3D9XB48"/>
<comment type="caution">
    <text evidence="2">The sequence shown here is derived from an EMBL/GenBank/DDBJ whole genome shotgun (WGS) entry which is preliminary data.</text>
</comment>
<reference evidence="2 3" key="1">
    <citation type="submission" date="2018-08" db="EMBL/GenBank/DDBJ databases">
        <title>Genomic Encyclopedia of Archaeal and Bacterial Type Strains, Phase II (KMG-II): from individual species to whole genera.</title>
        <authorList>
            <person name="Goeker M."/>
        </authorList>
    </citation>
    <scope>NUCLEOTIDE SEQUENCE [LARGE SCALE GENOMIC DNA]</scope>
    <source>
        <strain evidence="2 3">DSM 17099</strain>
    </source>
</reference>
<organism evidence="2 3">
    <name type="scientific">Paracoccus versutus</name>
    <name type="common">Thiobacillus versutus</name>
    <dbReference type="NCBI Taxonomy" id="34007"/>
    <lineage>
        <taxon>Bacteria</taxon>
        <taxon>Pseudomonadati</taxon>
        <taxon>Pseudomonadota</taxon>
        <taxon>Alphaproteobacteria</taxon>
        <taxon>Rhodobacterales</taxon>
        <taxon>Paracoccaceae</taxon>
        <taxon>Paracoccus</taxon>
    </lineage>
</organism>
<name>A0A3D9XB48_PARVE</name>
<gene>
    <name evidence="2" type="ORF">BDD41_4817</name>
</gene>
<dbReference type="RefSeq" id="WP_147304545.1">
    <property type="nucleotide sequence ID" value="NZ_CP038197.1"/>
</dbReference>
<evidence type="ECO:0000313" key="3">
    <source>
        <dbReference type="Proteomes" id="UP000256941"/>
    </source>
</evidence>